<evidence type="ECO:0000256" key="1">
    <source>
        <dbReference type="SAM" id="MobiDB-lite"/>
    </source>
</evidence>
<feature type="region of interest" description="Disordered" evidence="1">
    <location>
        <begin position="54"/>
        <end position="81"/>
    </location>
</feature>
<dbReference type="FunCoup" id="A0A7N2MHN3">
    <property type="interactions" value="1186"/>
</dbReference>
<dbReference type="EMBL" id="LRBV02000009">
    <property type="status" value="NOT_ANNOTATED_CDS"/>
    <property type="molecule type" value="Genomic_DNA"/>
</dbReference>
<evidence type="ECO:0000313" key="2">
    <source>
        <dbReference type="EnsemblPlants" id="QL09p011586:mrna"/>
    </source>
</evidence>
<dbReference type="InterPro" id="IPR021489">
    <property type="entry name" value="DUF3143"/>
</dbReference>
<protein>
    <submittedName>
        <fullName evidence="2">Uncharacterized protein</fullName>
    </submittedName>
</protein>
<organism evidence="2 3">
    <name type="scientific">Quercus lobata</name>
    <name type="common">Valley oak</name>
    <dbReference type="NCBI Taxonomy" id="97700"/>
    <lineage>
        <taxon>Eukaryota</taxon>
        <taxon>Viridiplantae</taxon>
        <taxon>Streptophyta</taxon>
        <taxon>Embryophyta</taxon>
        <taxon>Tracheophyta</taxon>
        <taxon>Spermatophyta</taxon>
        <taxon>Magnoliopsida</taxon>
        <taxon>eudicotyledons</taxon>
        <taxon>Gunneridae</taxon>
        <taxon>Pentapetalae</taxon>
        <taxon>rosids</taxon>
        <taxon>fabids</taxon>
        <taxon>Fagales</taxon>
        <taxon>Fagaceae</taxon>
        <taxon>Quercus</taxon>
    </lineage>
</organism>
<sequence>MSTISASNKFFTTTTDTFSSITTTPPPNFPKFPTFHQPKLFPKLFPTPTPHLLTHSSRKSLTPAFSKSSEEAEELSAEPEDEWLNKLPEKKKPLYSHSLPCIEAWLRSLGFYQSKEDRAVWLVEKPEWHAQLSLDITELYIRYMKSGPGSLEKDVERRFSYALSREDIENAVLGGP</sequence>
<dbReference type="PANTHER" id="PTHR35765">
    <property type="entry name" value="OS05G0569200 PROTEIN"/>
    <property type="match status" value="1"/>
</dbReference>
<dbReference type="OMA" id="PAKFLHI"/>
<dbReference type="AlphaFoldDB" id="A0A7N2MHN3"/>
<dbReference type="KEGG" id="qlo:115962171"/>
<gene>
    <name evidence="2" type="primary">LOC115962171</name>
</gene>
<reference evidence="2" key="2">
    <citation type="submission" date="2021-01" db="UniProtKB">
        <authorList>
            <consortium name="EnsemblPlants"/>
        </authorList>
    </citation>
    <scope>IDENTIFICATION</scope>
</reference>
<feature type="compositionally biased region" description="Acidic residues" evidence="1">
    <location>
        <begin position="71"/>
        <end position="81"/>
    </location>
</feature>
<name>A0A7N2MHN3_QUELO</name>
<accession>A0A7N2MHN3</accession>
<dbReference type="Pfam" id="PF11341">
    <property type="entry name" value="DUF3143"/>
    <property type="match status" value="1"/>
</dbReference>
<keyword evidence="3" id="KW-1185">Reference proteome</keyword>
<reference evidence="2 3" key="1">
    <citation type="journal article" date="2016" name="G3 (Bethesda)">
        <title>First Draft Assembly and Annotation of the Genome of a California Endemic Oak Quercus lobata Nee (Fagaceae).</title>
        <authorList>
            <person name="Sork V.L."/>
            <person name="Fitz-Gibbon S.T."/>
            <person name="Puiu D."/>
            <person name="Crepeau M."/>
            <person name="Gugger P.F."/>
            <person name="Sherman R."/>
            <person name="Stevens K."/>
            <person name="Langley C.H."/>
            <person name="Pellegrini M."/>
            <person name="Salzberg S.L."/>
        </authorList>
    </citation>
    <scope>NUCLEOTIDE SEQUENCE [LARGE SCALE GENOMIC DNA]</scope>
    <source>
        <strain evidence="2 3">cv. SW786</strain>
    </source>
</reference>
<dbReference type="Proteomes" id="UP000594261">
    <property type="component" value="Chromosome 9"/>
</dbReference>
<dbReference type="OrthoDB" id="1856195at2759"/>
<proteinExistence type="predicted"/>
<dbReference type="RefSeq" id="XP_030936917.1">
    <property type="nucleotide sequence ID" value="XM_031081057.1"/>
</dbReference>
<dbReference type="Gramene" id="QL09p011586:mrna">
    <property type="protein sequence ID" value="QL09p011586:mrna"/>
    <property type="gene ID" value="QL09p011586"/>
</dbReference>
<evidence type="ECO:0000313" key="3">
    <source>
        <dbReference type="Proteomes" id="UP000594261"/>
    </source>
</evidence>
<dbReference type="PANTHER" id="PTHR35765:SF2">
    <property type="entry name" value="OS05G0569200 PROTEIN"/>
    <property type="match status" value="1"/>
</dbReference>
<dbReference type="EnsemblPlants" id="QL09p011586:mrna">
    <property type="protein sequence ID" value="QL09p011586:mrna"/>
    <property type="gene ID" value="QL09p011586"/>
</dbReference>
<dbReference type="GeneID" id="115962171"/>
<dbReference type="InParanoid" id="A0A7N2MHN3"/>